<dbReference type="AlphaFoldDB" id="A0A255Z434"/>
<dbReference type="SMART" id="SM00354">
    <property type="entry name" value="HTH_LACI"/>
    <property type="match status" value="1"/>
</dbReference>
<comment type="caution">
    <text evidence="5">The sequence shown here is derived from an EMBL/GenBank/DDBJ whole genome shotgun (WGS) entry which is preliminary data.</text>
</comment>
<dbReference type="InterPro" id="IPR010982">
    <property type="entry name" value="Lambda_DNA-bd_dom_sf"/>
</dbReference>
<dbReference type="RefSeq" id="WP_094454523.1">
    <property type="nucleotide sequence ID" value="NZ_NOXU01000023.1"/>
</dbReference>
<dbReference type="Pfam" id="PF13377">
    <property type="entry name" value="Peripla_BP_3"/>
    <property type="match status" value="1"/>
</dbReference>
<evidence type="ECO:0000256" key="3">
    <source>
        <dbReference type="ARBA" id="ARBA00023163"/>
    </source>
</evidence>
<dbReference type="PANTHER" id="PTHR30146">
    <property type="entry name" value="LACI-RELATED TRANSCRIPTIONAL REPRESSOR"/>
    <property type="match status" value="1"/>
</dbReference>
<dbReference type="CDD" id="cd01545">
    <property type="entry name" value="PBP1_SalR"/>
    <property type="match status" value="1"/>
</dbReference>
<dbReference type="SUPFAM" id="SSF47413">
    <property type="entry name" value="lambda repressor-like DNA-binding domains"/>
    <property type="match status" value="1"/>
</dbReference>
<evidence type="ECO:0000313" key="6">
    <source>
        <dbReference type="Proteomes" id="UP000216998"/>
    </source>
</evidence>
<gene>
    <name evidence="5" type="ORF">CHU95_05470</name>
</gene>
<keyword evidence="1" id="KW-0805">Transcription regulation</keyword>
<dbReference type="PANTHER" id="PTHR30146:SF153">
    <property type="entry name" value="LACTOSE OPERON REPRESSOR"/>
    <property type="match status" value="1"/>
</dbReference>
<dbReference type="InterPro" id="IPR028082">
    <property type="entry name" value="Peripla_BP_I"/>
</dbReference>
<name>A0A255Z434_9PROT</name>
<dbReference type="InterPro" id="IPR000843">
    <property type="entry name" value="HTH_LacI"/>
</dbReference>
<dbReference type="Gene3D" id="3.40.50.2300">
    <property type="match status" value="2"/>
</dbReference>
<dbReference type="CDD" id="cd01392">
    <property type="entry name" value="HTH_LacI"/>
    <property type="match status" value="1"/>
</dbReference>
<sequence length="349" mass="37468">MERQRRRGTQAVTIREVAARAGVSSMTVSRVINKDEKVNENTRALVEAAIKDLNYTPNPAARRLAGSEVLRIGLLYSNPSSAYLSEFLVGALDESSREGHQLVVEKCAGTAKATASVTKLLAGGVNAFILPPPLCESKPILTMLEEANVLAVAVATGRPNPHLPTIRIDNYAASRQMTEHLIGLGHRRLGFIKGNKNQSASDMRYHGFMDACTEAGLNPADILVEQGQYDYASGLEAAELLLNASPRPTAIFAANDDMAAATISVAHRLHLDVPSDLSVAGFDDTLIATTVWPPLTTIRQPIAAMGKAAVAVLATAMRNKWQPGRASDGPEQRLLAYKLVKRESTIPLA</sequence>
<evidence type="ECO:0000256" key="2">
    <source>
        <dbReference type="ARBA" id="ARBA00023125"/>
    </source>
</evidence>
<dbReference type="EMBL" id="NOXU01000023">
    <property type="protein sequence ID" value="OYQ36238.1"/>
    <property type="molecule type" value="Genomic_DNA"/>
</dbReference>
<keyword evidence="3" id="KW-0804">Transcription</keyword>
<dbReference type="GO" id="GO:0000976">
    <property type="term" value="F:transcription cis-regulatory region binding"/>
    <property type="evidence" value="ECO:0007669"/>
    <property type="project" value="TreeGrafter"/>
</dbReference>
<accession>A0A255Z434</accession>
<dbReference type="InterPro" id="IPR046335">
    <property type="entry name" value="LacI/GalR-like_sensor"/>
</dbReference>
<evidence type="ECO:0000313" key="5">
    <source>
        <dbReference type="EMBL" id="OYQ36238.1"/>
    </source>
</evidence>
<dbReference type="PROSITE" id="PS00356">
    <property type="entry name" value="HTH_LACI_1"/>
    <property type="match status" value="1"/>
</dbReference>
<proteinExistence type="predicted"/>
<dbReference type="Gene3D" id="1.10.260.40">
    <property type="entry name" value="lambda repressor-like DNA-binding domains"/>
    <property type="match status" value="1"/>
</dbReference>
<dbReference type="Pfam" id="PF00356">
    <property type="entry name" value="LacI"/>
    <property type="match status" value="1"/>
</dbReference>
<organism evidence="5 6">
    <name type="scientific">Niveispirillum lacus</name>
    <dbReference type="NCBI Taxonomy" id="1981099"/>
    <lineage>
        <taxon>Bacteria</taxon>
        <taxon>Pseudomonadati</taxon>
        <taxon>Pseudomonadota</taxon>
        <taxon>Alphaproteobacteria</taxon>
        <taxon>Rhodospirillales</taxon>
        <taxon>Azospirillaceae</taxon>
        <taxon>Niveispirillum</taxon>
    </lineage>
</organism>
<dbReference type="OrthoDB" id="7170131at2"/>
<keyword evidence="6" id="KW-1185">Reference proteome</keyword>
<dbReference type="Proteomes" id="UP000216998">
    <property type="component" value="Unassembled WGS sequence"/>
</dbReference>
<feature type="domain" description="HTH lacI-type" evidence="4">
    <location>
        <begin position="12"/>
        <end position="66"/>
    </location>
</feature>
<reference evidence="5 6" key="1">
    <citation type="submission" date="2017-07" db="EMBL/GenBank/DDBJ databases">
        <title>Niveispirillum cyanobacteriorum sp. nov., isolated from cyanobacterial aggregates in a eutrophic lake.</title>
        <authorList>
            <person name="Cai H."/>
        </authorList>
    </citation>
    <scope>NUCLEOTIDE SEQUENCE [LARGE SCALE GENOMIC DNA]</scope>
    <source>
        <strain evidence="6">TH1-14</strain>
    </source>
</reference>
<protein>
    <submittedName>
        <fullName evidence="5">LacI family transcriptional regulator</fullName>
    </submittedName>
</protein>
<dbReference type="SUPFAM" id="SSF53822">
    <property type="entry name" value="Periplasmic binding protein-like I"/>
    <property type="match status" value="1"/>
</dbReference>
<evidence type="ECO:0000256" key="1">
    <source>
        <dbReference type="ARBA" id="ARBA00023015"/>
    </source>
</evidence>
<evidence type="ECO:0000259" key="4">
    <source>
        <dbReference type="PROSITE" id="PS50932"/>
    </source>
</evidence>
<dbReference type="PROSITE" id="PS50932">
    <property type="entry name" value="HTH_LACI_2"/>
    <property type="match status" value="1"/>
</dbReference>
<dbReference type="GO" id="GO:0003700">
    <property type="term" value="F:DNA-binding transcription factor activity"/>
    <property type="evidence" value="ECO:0007669"/>
    <property type="project" value="TreeGrafter"/>
</dbReference>
<dbReference type="PRINTS" id="PR00036">
    <property type="entry name" value="HTHLACI"/>
</dbReference>
<keyword evidence="2" id="KW-0238">DNA-binding</keyword>